<dbReference type="PROSITE" id="PS51257">
    <property type="entry name" value="PROKAR_LIPOPROTEIN"/>
    <property type="match status" value="1"/>
</dbReference>
<reference evidence="3 4" key="1">
    <citation type="submission" date="2018-05" db="EMBL/GenBank/DDBJ databases">
        <title>Complete genome sequence of Arcticibacterium luteifluviistationis SM1504T, a cytophagaceae bacterium isolated from Arctic surface seawater.</title>
        <authorList>
            <person name="Li Y."/>
            <person name="Qin Q.-L."/>
        </authorList>
    </citation>
    <scope>NUCLEOTIDE SEQUENCE [LARGE SCALE GENOMIC DNA]</scope>
    <source>
        <strain evidence="3 4">SM1504</strain>
    </source>
</reference>
<gene>
    <name evidence="3" type="ORF">DJ013_01805</name>
</gene>
<dbReference type="SUPFAM" id="SSF53300">
    <property type="entry name" value="vWA-like"/>
    <property type="match status" value="1"/>
</dbReference>
<dbReference type="AlphaFoldDB" id="A0A2Z4G722"/>
<evidence type="ECO:0000313" key="4">
    <source>
        <dbReference type="Proteomes" id="UP000249873"/>
    </source>
</evidence>
<dbReference type="SMART" id="SM00327">
    <property type="entry name" value="VWA"/>
    <property type="match status" value="1"/>
</dbReference>
<dbReference type="KEGG" id="als:DJ013_01805"/>
<evidence type="ECO:0000259" key="2">
    <source>
        <dbReference type="PROSITE" id="PS50234"/>
    </source>
</evidence>
<dbReference type="PROSITE" id="PS50234">
    <property type="entry name" value="VWFA"/>
    <property type="match status" value="1"/>
</dbReference>
<keyword evidence="4" id="KW-1185">Reference proteome</keyword>
<dbReference type="Pfam" id="PF00092">
    <property type="entry name" value="VWA"/>
    <property type="match status" value="1"/>
</dbReference>
<feature type="chain" id="PRO_5016243728" description="VWFA domain-containing protein" evidence="1">
    <location>
        <begin position="26"/>
        <end position="338"/>
    </location>
</feature>
<proteinExistence type="predicted"/>
<name>A0A2Z4G722_9BACT</name>
<keyword evidence="1" id="KW-0732">Signal</keyword>
<sequence length="338" mass="37883">MKLFNNSAFLRLAVLAMSFSLFSCGGGDGPNPKGSTFEIYLDFWNTSGRTPEVRFDELNTSSEIKIDFTKTFQGTAEGSSFTKVEIDNFRIIDQNSNNYNIEDITAYELRDGVWKKDIEFTMDFDQSEDISVVLVLDRSESLGEDFGTIKNYANDFIDQVFDDREVVQMGVVDFADDVRSHPLTTRREDLKSYVSSLVQGKFTTLYDAVDIGIDMLQDSDSQSKVLFVFTDGSDNNSSPNVNVDYLLNRIKSDKNDYKITSFAIGLDGDGGVDQNILTKLSGNGGTASFPKTIGEAKGVFEKFSRVISNVYSLEYLRNQQVIPRNTPAKLKFEITTIK</sequence>
<feature type="domain" description="VWFA" evidence="2">
    <location>
        <begin position="131"/>
        <end position="310"/>
    </location>
</feature>
<accession>A0A2Z4G722</accession>
<dbReference type="EMBL" id="CP029480">
    <property type="protein sequence ID" value="AWV96977.1"/>
    <property type="molecule type" value="Genomic_DNA"/>
</dbReference>
<evidence type="ECO:0000256" key="1">
    <source>
        <dbReference type="SAM" id="SignalP"/>
    </source>
</evidence>
<dbReference type="OrthoDB" id="952003at2"/>
<dbReference type="Gene3D" id="3.40.50.410">
    <property type="entry name" value="von Willebrand factor, type A domain"/>
    <property type="match status" value="1"/>
</dbReference>
<organism evidence="3 4">
    <name type="scientific">Arcticibacterium luteifluviistationis</name>
    <dbReference type="NCBI Taxonomy" id="1784714"/>
    <lineage>
        <taxon>Bacteria</taxon>
        <taxon>Pseudomonadati</taxon>
        <taxon>Bacteroidota</taxon>
        <taxon>Cytophagia</taxon>
        <taxon>Cytophagales</taxon>
        <taxon>Leadbetterellaceae</taxon>
        <taxon>Arcticibacterium</taxon>
    </lineage>
</organism>
<dbReference type="InterPro" id="IPR036465">
    <property type="entry name" value="vWFA_dom_sf"/>
</dbReference>
<evidence type="ECO:0000313" key="3">
    <source>
        <dbReference type="EMBL" id="AWV96977.1"/>
    </source>
</evidence>
<dbReference type="Proteomes" id="UP000249873">
    <property type="component" value="Chromosome"/>
</dbReference>
<feature type="signal peptide" evidence="1">
    <location>
        <begin position="1"/>
        <end position="25"/>
    </location>
</feature>
<dbReference type="CDD" id="cd00198">
    <property type="entry name" value="vWFA"/>
    <property type="match status" value="1"/>
</dbReference>
<protein>
    <recommendedName>
        <fullName evidence="2">VWFA domain-containing protein</fullName>
    </recommendedName>
</protein>
<dbReference type="InterPro" id="IPR002035">
    <property type="entry name" value="VWF_A"/>
</dbReference>